<evidence type="ECO:0000256" key="2">
    <source>
        <dbReference type="ARBA" id="ARBA00007293"/>
    </source>
</evidence>
<keyword evidence="3" id="KW-0472">Membrane</keyword>
<dbReference type="EMBL" id="WNYA01051484">
    <property type="protein sequence ID" value="KAG8536035.1"/>
    <property type="molecule type" value="Genomic_DNA"/>
</dbReference>
<comment type="similarity">
    <text evidence="2 5">Belongs to the ATG8 family.</text>
</comment>
<dbReference type="Proteomes" id="UP000824782">
    <property type="component" value="Unassembled WGS sequence"/>
</dbReference>
<evidence type="ECO:0000256" key="4">
    <source>
        <dbReference type="ARBA" id="ARBA00023288"/>
    </source>
</evidence>
<accession>A0AAV6YK61</accession>
<evidence type="ECO:0000313" key="6">
    <source>
        <dbReference type="EMBL" id="KAG8536035.1"/>
    </source>
</evidence>
<evidence type="ECO:0000313" key="7">
    <source>
        <dbReference type="Proteomes" id="UP000824782"/>
    </source>
</evidence>
<evidence type="ECO:0000256" key="5">
    <source>
        <dbReference type="RuleBase" id="RU004384"/>
    </source>
</evidence>
<dbReference type="Pfam" id="PF02991">
    <property type="entry name" value="ATG8"/>
    <property type="match status" value="1"/>
</dbReference>
<dbReference type="SUPFAM" id="SSF54236">
    <property type="entry name" value="Ubiquitin-like"/>
    <property type="match status" value="1"/>
</dbReference>
<dbReference type="InterPro" id="IPR004241">
    <property type="entry name" value="Atg8-like"/>
</dbReference>
<dbReference type="AlphaFoldDB" id="A0AAV6YK61"/>
<keyword evidence="4" id="KW-0449">Lipoprotein</keyword>
<keyword evidence="5" id="KW-0072">Autophagy</keyword>
<reference evidence="6" key="1">
    <citation type="thesis" date="2020" institute="ProQuest LLC" country="789 East Eisenhower Parkway, Ann Arbor, MI, USA">
        <title>Comparative Genomics and Chromosome Evolution.</title>
        <authorList>
            <person name="Mudd A.B."/>
        </authorList>
    </citation>
    <scope>NUCLEOTIDE SEQUENCE</scope>
    <source>
        <strain evidence="6">237g6f4</strain>
        <tissue evidence="6">Blood</tissue>
    </source>
</reference>
<evidence type="ECO:0000256" key="3">
    <source>
        <dbReference type="ARBA" id="ARBA00023136"/>
    </source>
</evidence>
<dbReference type="InterPro" id="IPR029071">
    <property type="entry name" value="Ubiquitin-like_domsf"/>
</dbReference>
<proteinExistence type="inferred from homology"/>
<dbReference type="GO" id="GO:0006914">
    <property type="term" value="P:autophagy"/>
    <property type="evidence" value="ECO:0007669"/>
    <property type="project" value="UniProtKB-KW"/>
</dbReference>
<gene>
    <name evidence="6" type="ORF">GDO81_027218</name>
</gene>
<comment type="caution">
    <text evidence="6">The sequence shown here is derived from an EMBL/GenBank/DDBJ whole genome shotgun (WGS) entry which is preliminary data.</text>
</comment>
<comment type="subcellular location">
    <subcellularLocation>
        <location evidence="1">Membrane</location>
    </subcellularLocation>
</comment>
<dbReference type="GO" id="GO:0016020">
    <property type="term" value="C:membrane"/>
    <property type="evidence" value="ECO:0007669"/>
    <property type="project" value="UniProtKB-SubCell"/>
</dbReference>
<protein>
    <submittedName>
        <fullName evidence="6">Uncharacterized protein</fullName>
    </submittedName>
</protein>
<sequence length="137" mass="16031">MLWISKEKRNRENRRRESRKLRSLYPDHVPIILKKVSGSNIMDIDRRKYLVPSDVTAAQFISTMKNRLQLPPGKDIYLFTDKTPLKTSLTLEQVYERERGEDGFLYMEYSAERKYPNTYTVMVEDNGGFMGGDVCIA</sequence>
<evidence type="ECO:0000256" key="1">
    <source>
        <dbReference type="ARBA" id="ARBA00004370"/>
    </source>
</evidence>
<organism evidence="6 7">
    <name type="scientific">Engystomops pustulosus</name>
    <name type="common">Tungara frog</name>
    <name type="synonym">Physalaemus pustulosus</name>
    <dbReference type="NCBI Taxonomy" id="76066"/>
    <lineage>
        <taxon>Eukaryota</taxon>
        <taxon>Metazoa</taxon>
        <taxon>Chordata</taxon>
        <taxon>Craniata</taxon>
        <taxon>Vertebrata</taxon>
        <taxon>Euteleostomi</taxon>
        <taxon>Amphibia</taxon>
        <taxon>Batrachia</taxon>
        <taxon>Anura</taxon>
        <taxon>Neobatrachia</taxon>
        <taxon>Hyloidea</taxon>
        <taxon>Leptodactylidae</taxon>
        <taxon>Leiuperinae</taxon>
        <taxon>Engystomops</taxon>
    </lineage>
</organism>
<dbReference type="Gene3D" id="3.10.20.90">
    <property type="entry name" value="Phosphatidylinositol 3-kinase Catalytic Subunit, Chain A, domain 1"/>
    <property type="match status" value="1"/>
</dbReference>
<dbReference type="PANTHER" id="PTHR10969">
    <property type="entry name" value="MICROTUBULE-ASSOCIATED PROTEINS 1A/1B LIGHT CHAIN 3-RELATED"/>
    <property type="match status" value="1"/>
</dbReference>
<keyword evidence="7" id="KW-1185">Reference proteome</keyword>
<name>A0AAV6YK61_ENGPU</name>